<proteinExistence type="predicted"/>
<protein>
    <submittedName>
        <fullName evidence="1">Uncharacterized protein</fullName>
    </submittedName>
</protein>
<dbReference type="AlphaFoldDB" id="A0A0E9X0X2"/>
<reference evidence="1" key="2">
    <citation type="journal article" date="2015" name="Fish Shellfish Immunol.">
        <title>Early steps in the European eel (Anguilla anguilla)-Vibrio vulnificus interaction in the gills: Role of the RtxA13 toxin.</title>
        <authorList>
            <person name="Callol A."/>
            <person name="Pajuelo D."/>
            <person name="Ebbesson L."/>
            <person name="Teles M."/>
            <person name="MacKenzie S."/>
            <person name="Amaro C."/>
        </authorList>
    </citation>
    <scope>NUCLEOTIDE SEQUENCE</scope>
</reference>
<organism evidence="1">
    <name type="scientific">Anguilla anguilla</name>
    <name type="common">European freshwater eel</name>
    <name type="synonym">Muraena anguilla</name>
    <dbReference type="NCBI Taxonomy" id="7936"/>
    <lineage>
        <taxon>Eukaryota</taxon>
        <taxon>Metazoa</taxon>
        <taxon>Chordata</taxon>
        <taxon>Craniata</taxon>
        <taxon>Vertebrata</taxon>
        <taxon>Euteleostomi</taxon>
        <taxon>Actinopterygii</taxon>
        <taxon>Neopterygii</taxon>
        <taxon>Teleostei</taxon>
        <taxon>Anguilliformes</taxon>
        <taxon>Anguillidae</taxon>
        <taxon>Anguilla</taxon>
    </lineage>
</organism>
<evidence type="ECO:0000313" key="1">
    <source>
        <dbReference type="EMBL" id="JAH95545.1"/>
    </source>
</evidence>
<reference evidence="1" key="1">
    <citation type="submission" date="2014-11" db="EMBL/GenBank/DDBJ databases">
        <authorList>
            <person name="Amaro Gonzalez C."/>
        </authorList>
    </citation>
    <scope>NUCLEOTIDE SEQUENCE</scope>
</reference>
<sequence length="65" mass="7888">MCAIEICCYIIIFKQPRCFCRFLCYYRAVLNGMWQFICSKGANCREIRILKRQNDKKIKENKEIE</sequence>
<dbReference type="EMBL" id="GBXM01013032">
    <property type="protein sequence ID" value="JAH95545.1"/>
    <property type="molecule type" value="Transcribed_RNA"/>
</dbReference>
<name>A0A0E9X0X2_ANGAN</name>
<accession>A0A0E9X0X2</accession>